<protein>
    <recommendedName>
        <fullName evidence="4">DUF4184 family protein</fullName>
    </recommendedName>
</protein>
<dbReference type="Proteomes" id="UP001208689">
    <property type="component" value="Chromosome"/>
</dbReference>
<feature type="transmembrane region" description="Helical" evidence="1">
    <location>
        <begin position="50"/>
        <end position="69"/>
    </location>
</feature>
<evidence type="ECO:0000313" key="3">
    <source>
        <dbReference type="Proteomes" id="UP001208689"/>
    </source>
</evidence>
<dbReference type="EMBL" id="CP104013">
    <property type="protein sequence ID" value="UYP47157.1"/>
    <property type="molecule type" value="Genomic_DNA"/>
</dbReference>
<proteinExistence type="predicted"/>
<gene>
    <name evidence="2" type="ORF">NEF87_003442</name>
</gene>
<feature type="transmembrane region" description="Helical" evidence="1">
    <location>
        <begin position="125"/>
        <end position="148"/>
    </location>
</feature>
<reference evidence="2" key="1">
    <citation type="submission" date="2022-09" db="EMBL/GenBank/DDBJ databases">
        <title>Actin cytoskeleton and complex cell architecture in an #Asgard archaeon.</title>
        <authorList>
            <person name="Ponce Toledo R.I."/>
            <person name="Schleper C."/>
            <person name="Rodrigues Oliveira T."/>
            <person name="Wollweber F."/>
            <person name="Xu J."/>
            <person name="Rittmann S."/>
            <person name="Klingl A."/>
            <person name="Pilhofer M."/>
        </authorList>
    </citation>
    <scope>NUCLEOTIDE SEQUENCE</scope>
    <source>
        <strain evidence="2">B-35</strain>
    </source>
</reference>
<feature type="transmembrane region" description="Helical" evidence="1">
    <location>
        <begin position="20"/>
        <end position="43"/>
    </location>
</feature>
<evidence type="ECO:0000313" key="2">
    <source>
        <dbReference type="EMBL" id="UYP47157.1"/>
    </source>
</evidence>
<name>A0ABY6HWC7_9ARCH</name>
<feature type="transmembrane region" description="Helical" evidence="1">
    <location>
        <begin position="75"/>
        <end position="97"/>
    </location>
</feature>
<feature type="transmembrane region" description="Helical" evidence="1">
    <location>
        <begin position="168"/>
        <end position="192"/>
    </location>
</feature>
<sequence>MMNTSTSYSFYFMKLKQIMKFYKCIVQVFLMPFLAHFGTGFAAKRFAPKISIWILLISSMLIDIISLFFPTATWASHGLLMALIWTILASLISFTTVKFMQSSKRKHGVDENEIMKLNAFHSSMMIGLLVFGHWILDFIGWPLSVWLSNAEGVPFFFTNTPNYGLGLYSTWAGALITDIGVLIIGIIVYINFRKNQARKLDQ</sequence>
<keyword evidence="1" id="KW-1133">Transmembrane helix</keyword>
<keyword evidence="1" id="KW-0812">Transmembrane</keyword>
<evidence type="ECO:0008006" key="4">
    <source>
        <dbReference type="Google" id="ProtNLM"/>
    </source>
</evidence>
<organism evidence="2 3">
    <name type="scientific">Candidatus Lokiarchaeum ossiferum</name>
    <dbReference type="NCBI Taxonomy" id="2951803"/>
    <lineage>
        <taxon>Archaea</taxon>
        <taxon>Promethearchaeati</taxon>
        <taxon>Promethearchaeota</taxon>
        <taxon>Promethearchaeia</taxon>
        <taxon>Promethearchaeales</taxon>
        <taxon>Promethearchaeaceae</taxon>
        <taxon>Candidatus Lokiarchaeum</taxon>
    </lineage>
</organism>
<evidence type="ECO:0000256" key="1">
    <source>
        <dbReference type="SAM" id="Phobius"/>
    </source>
</evidence>
<accession>A0ABY6HWC7</accession>
<keyword evidence="3" id="KW-1185">Reference proteome</keyword>
<keyword evidence="1" id="KW-0472">Membrane</keyword>